<evidence type="ECO:0000313" key="3">
    <source>
        <dbReference type="EMBL" id="MPL91973.1"/>
    </source>
</evidence>
<feature type="compositionally biased region" description="Low complexity" evidence="1">
    <location>
        <begin position="67"/>
        <end position="77"/>
    </location>
</feature>
<dbReference type="EMBL" id="VSSQ01000344">
    <property type="protein sequence ID" value="MPL91973.1"/>
    <property type="molecule type" value="Genomic_DNA"/>
</dbReference>
<reference evidence="3" key="1">
    <citation type="submission" date="2019-08" db="EMBL/GenBank/DDBJ databases">
        <authorList>
            <person name="Kucharzyk K."/>
            <person name="Murdoch R.W."/>
            <person name="Higgins S."/>
            <person name="Loffler F."/>
        </authorList>
    </citation>
    <scope>NUCLEOTIDE SEQUENCE</scope>
</reference>
<gene>
    <name evidence="3" type="ORF">SDC9_38060</name>
</gene>
<keyword evidence="2" id="KW-1133">Transmembrane helix</keyword>
<comment type="caution">
    <text evidence="3">The sequence shown here is derived from an EMBL/GenBank/DDBJ whole genome shotgun (WGS) entry which is preliminary data.</text>
</comment>
<dbReference type="AlphaFoldDB" id="A0A644VNC4"/>
<feature type="compositionally biased region" description="Polar residues" evidence="1">
    <location>
        <begin position="26"/>
        <end position="61"/>
    </location>
</feature>
<feature type="region of interest" description="Disordered" evidence="1">
    <location>
        <begin position="26"/>
        <end position="102"/>
    </location>
</feature>
<name>A0A644VNC4_9ZZZZ</name>
<accession>A0A644VNC4</accession>
<keyword evidence="2" id="KW-0812">Transmembrane</keyword>
<proteinExistence type="predicted"/>
<organism evidence="3">
    <name type="scientific">bioreactor metagenome</name>
    <dbReference type="NCBI Taxonomy" id="1076179"/>
    <lineage>
        <taxon>unclassified sequences</taxon>
        <taxon>metagenomes</taxon>
        <taxon>ecological metagenomes</taxon>
    </lineage>
</organism>
<evidence type="ECO:0000256" key="2">
    <source>
        <dbReference type="SAM" id="Phobius"/>
    </source>
</evidence>
<sequence length="153" mass="16171">MLSSSSGSIKKGSIATVEGKRYTYGQSRYNQHATPATSLSGTSNAGGNLSSGGTVNRTSLRTPARGSSSGLMSSNSSRPPYAAPSEEPFSGSISPGLPDPGGNIDDSCEDDIVFLPVPDGLWYMIFLSFIYALIKIFRGKLKEKKVLKQITSI</sequence>
<keyword evidence="2" id="KW-0472">Membrane</keyword>
<evidence type="ECO:0000256" key="1">
    <source>
        <dbReference type="SAM" id="MobiDB-lite"/>
    </source>
</evidence>
<feature type="transmembrane region" description="Helical" evidence="2">
    <location>
        <begin position="120"/>
        <end position="137"/>
    </location>
</feature>
<protein>
    <submittedName>
        <fullName evidence="3">Uncharacterized protein</fullName>
    </submittedName>
</protein>